<evidence type="ECO:0000313" key="3">
    <source>
        <dbReference type="EMBL" id="CAD7701531.1"/>
    </source>
</evidence>
<dbReference type="GO" id="GO:1990112">
    <property type="term" value="C:RQC complex"/>
    <property type="evidence" value="ECO:0007669"/>
    <property type="project" value="TreeGrafter"/>
</dbReference>
<protein>
    <recommendedName>
        <fullName evidence="2">NFACT RNA-binding domain-containing protein</fullName>
    </recommendedName>
</protein>
<dbReference type="Pfam" id="PF05670">
    <property type="entry name" value="NFACT-R_1"/>
    <property type="match status" value="1"/>
</dbReference>
<evidence type="ECO:0000259" key="2">
    <source>
        <dbReference type="Pfam" id="PF05670"/>
    </source>
</evidence>
<accession>A0A8S1J726</accession>
<feature type="compositionally biased region" description="Basic residues" evidence="1">
    <location>
        <begin position="15"/>
        <end position="24"/>
    </location>
</feature>
<dbReference type="InterPro" id="IPR051608">
    <property type="entry name" value="RQC_Subunit_NEMF"/>
</dbReference>
<dbReference type="Proteomes" id="UP000708148">
    <property type="component" value="Unassembled WGS sequence"/>
</dbReference>
<organism evidence="3 4">
    <name type="scientific">Ostreobium quekettii</name>
    <dbReference type="NCBI Taxonomy" id="121088"/>
    <lineage>
        <taxon>Eukaryota</taxon>
        <taxon>Viridiplantae</taxon>
        <taxon>Chlorophyta</taxon>
        <taxon>core chlorophytes</taxon>
        <taxon>Ulvophyceae</taxon>
        <taxon>TCBD clade</taxon>
        <taxon>Bryopsidales</taxon>
        <taxon>Ostreobineae</taxon>
        <taxon>Ostreobiaceae</taxon>
        <taxon>Ostreobium</taxon>
    </lineage>
</organism>
<name>A0A8S1J726_9CHLO</name>
<sequence>MKAPPESALASKAASKAKKARRAPAKSLAEGPESGFRRFSTPNGFSVLIGRNNRQNDLLSLKVAKGDDLWFHARGVPGAHVVLKAQSGRDPEHEDVLCAANLAAWFSKAKNDSKVNVTQTTGAHVSKPKGAPPGLVSVSKETVVVAKPHRSMAVQSQDLRK</sequence>
<dbReference type="GO" id="GO:0000049">
    <property type="term" value="F:tRNA binding"/>
    <property type="evidence" value="ECO:0007669"/>
    <property type="project" value="TreeGrafter"/>
</dbReference>
<feature type="compositionally biased region" description="Low complexity" evidence="1">
    <location>
        <begin position="1"/>
        <end position="14"/>
    </location>
</feature>
<dbReference type="AlphaFoldDB" id="A0A8S1J726"/>
<dbReference type="InterPro" id="IPR008532">
    <property type="entry name" value="NFACT_RNA-bd"/>
</dbReference>
<gene>
    <name evidence="3" type="ORF">OSTQU699_LOCUS6890</name>
</gene>
<dbReference type="PANTHER" id="PTHR15239:SF6">
    <property type="entry name" value="RIBOSOME QUALITY CONTROL COMPLEX SUBUNIT NEMF"/>
    <property type="match status" value="1"/>
</dbReference>
<dbReference type="EMBL" id="CAJHUC010001562">
    <property type="protein sequence ID" value="CAD7701531.1"/>
    <property type="molecule type" value="Genomic_DNA"/>
</dbReference>
<dbReference type="PANTHER" id="PTHR15239">
    <property type="entry name" value="NUCLEAR EXPORT MEDIATOR FACTOR NEMF"/>
    <property type="match status" value="1"/>
</dbReference>
<comment type="caution">
    <text evidence="3">The sequence shown here is derived from an EMBL/GenBank/DDBJ whole genome shotgun (WGS) entry which is preliminary data.</text>
</comment>
<reference evidence="3" key="1">
    <citation type="submission" date="2020-12" db="EMBL/GenBank/DDBJ databases">
        <authorList>
            <person name="Iha C."/>
        </authorList>
    </citation>
    <scope>NUCLEOTIDE SEQUENCE</scope>
</reference>
<keyword evidence="4" id="KW-1185">Reference proteome</keyword>
<dbReference type="GO" id="GO:0043023">
    <property type="term" value="F:ribosomal large subunit binding"/>
    <property type="evidence" value="ECO:0007669"/>
    <property type="project" value="TreeGrafter"/>
</dbReference>
<dbReference type="OrthoDB" id="436717at2759"/>
<feature type="region of interest" description="Disordered" evidence="1">
    <location>
        <begin position="1"/>
        <end position="39"/>
    </location>
</feature>
<feature type="domain" description="NFACT RNA-binding" evidence="2">
    <location>
        <begin position="36"/>
        <end position="134"/>
    </location>
</feature>
<evidence type="ECO:0000313" key="4">
    <source>
        <dbReference type="Proteomes" id="UP000708148"/>
    </source>
</evidence>
<evidence type="ECO:0000256" key="1">
    <source>
        <dbReference type="SAM" id="MobiDB-lite"/>
    </source>
</evidence>
<dbReference type="GO" id="GO:0072344">
    <property type="term" value="P:rescue of stalled ribosome"/>
    <property type="evidence" value="ECO:0007669"/>
    <property type="project" value="TreeGrafter"/>
</dbReference>
<proteinExistence type="predicted"/>